<name>A2FZT1_TRIV3</name>
<dbReference type="VEuPathDB" id="TrichDB:TVAG_485690"/>
<protein>
    <recommendedName>
        <fullName evidence="5">Initiator binding domain-containing protein</fullName>
    </recommendedName>
</protein>
<keyword evidence="4" id="KW-1185">Reference proteome</keyword>
<accession>A2FZT1</accession>
<evidence type="ECO:0000313" key="4">
    <source>
        <dbReference type="Proteomes" id="UP000001542"/>
    </source>
</evidence>
<reference evidence="3" key="1">
    <citation type="submission" date="2006-10" db="EMBL/GenBank/DDBJ databases">
        <authorList>
            <person name="Amadeo P."/>
            <person name="Zhao Q."/>
            <person name="Wortman J."/>
            <person name="Fraser-Liggett C."/>
            <person name="Carlton J."/>
        </authorList>
    </citation>
    <scope>NUCLEOTIDE SEQUENCE</scope>
    <source>
        <strain evidence="3">G3</strain>
    </source>
</reference>
<dbReference type="InterPro" id="IPR036388">
    <property type="entry name" value="WH-like_DNA-bd_sf"/>
</dbReference>
<evidence type="ECO:0000313" key="3">
    <source>
        <dbReference type="EMBL" id="EAX89595.1"/>
    </source>
</evidence>
<dbReference type="KEGG" id="tva:4747266"/>
<dbReference type="InterPro" id="IPR024238">
    <property type="entry name" value="IBP39_C"/>
</dbReference>
<dbReference type="RefSeq" id="XP_001302525.1">
    <property type="nucleotide sequence ID" value="XM_001302524.1"/>
</dbReference>
<evidence type="ECO:0000259" key="1">
    <source>
        <dbReference type="Pfam" id="PF10416"/>
    </source>
</evidence>
<evidence type="ECO:0000259" key="2">
    <source>
        <dbReference type="Pfam" id="PF11422"/>
    </source>
</evidence>
<gene>
    <name evidence="3" type="ORF">TVAG_485690</name>
</gene>
<sequence length="313" mass="36094">MDEIPEEIRNIILKRSNKSQNSKFPFKLKTLLDWVGENENRKKKCGCSWVDDRIFSLDKAKISEIMDLKLNTLNSNLRDLGFTQALPRKEGITFWQHPNVRKNSSEEEINSIKYMDKPALENLNSLNFFGVYNVLLNNITLFGMTENEIVAFKRNVITTWEKIIKPNHVFAVSKKELTDSFGGQAGFCNDPYALQEALTTKVTAVIDINDFAIFMARFDPFENIIFKLDKFQQLIPDLRVKMTQIGSISSFFAKTYHNCFSFQMSGGEYHCYNLPHVGSTANYLQNEDGERFQSWTMALQSTSILQSQTGFFF</sequence>
<dbReference type="InterPro" id="IPR018845">
    <property type="entry name" value="Initiator-bd"/>
</dbReference>
<dbReference type="Pfam" id="PF11422">
    <property type="entry name" value="IBP39"/>
    <property type="match status" value="1"/>
</dbReference>
<proteinExistence type="predicted"/>
<feature type="domain" description="Initiator binding protein 39kDa C-terminal" evidence="2">
    <location>
        <begin position="137"/>
        <end position="301"/>
    </location>
</feature>
<feature type="domain" description="Initiator binding" evidence="1">
    <location>
        <begin position="2"/>
        <end position="103"/>
    </location>
</feature>
<dbReference type="SUPFAM" id="SSF46785">
    <property type="entry name" value="Winged helix' DNA-binding domain"/>
    <property type="match status" value="1"/>
</dbReference>
<dbReference type="Pfam" id="PF10416">
    <property type="entry name" value="IBD"/>
    <property type="match status" value="1"/>
</dbReference>
<dbReference type="Gene3D" id="1.10.10.10">
    <property type="entry name" value="Winged helix-like DNA-binding domain superfamily/Winged helix DNA-binding domain"/>
    <property type="match status" value="1"/>
</dbReference>
<dbReference type="InParanoid" id="A2FZT1"/>
<dbReference type="EMBL" id="DS114186">
    <property type="protein sequence ID" value="EAX89595.1"/>
    <property type="molecule type" value="Genomic_DNA"/>
</dbReference>
<evidence type="ECO:0008006" key="5">
    <source>
        <dbReference type="Google" id="ProtNLM"/>
    </source>
</evidence>
<dbReference type="SUPFAM" id="SSF103409">
    <property type="entry name" value="39 kda initiator binding protein, IBP39, C-terminal domains"/>
    <property type="match status" value="1"/>
</dbReference>
<dbReference type="AlphaFoldDB" id="A2FZT1"/>
<dbReference type="SMR" id="A2FZT1"/>
<reference evidence="3" key="2">
    <citation type="journal article" date="2007" name="Science">
        <title>Draft genome sequence of the sexually transmitted pathogen Trichomonas vaginalis.</title>
        <authorList>
            <person name="Carlton J.M."/>
            <person name="Hirt R.P."/>
            <person name="Silva J.C."/>
            <person name="Delcher A.L."/>
            <person name="Schatz M."/>
            <person name="Zhao Q."/>
            <person name="Wortman J.R."/>
            <person name="Bidwell S.L."/>
            <person name="Alsmark U.C.M."/>
            <person name="Besteiro S."/>
            <person name="Sicheritz-Ponten T."/>
            <person name="Noel C.J."/>
            <person name="Dacks J.B."/>
            <person name="Foster P.G."/>
            <person name="Simillion C."/>
            <person name="Van de Peer Y."/>
            <person name="Miranda-Saavedra D."/>
            <person name="Barton G.J."/>
            <person name="Westrop G.D."/>
            <person name="Mueller S."/>
            <person name="Dessi D."/>
            <person name="Fiori P.L."/>
            <person name="Ren Q."/>
            <person name="Paulsen I."/>
            <person name="Zhang H."/>
            <person name="Bastida-Corcuera F.D."/>
            <person name="Simoes-Barbosa A."/>
            <person name="Brown M.T."/>
            <person name="Hayes R.D."/>
            <person name="Mukherjee M."/>
            <person name="Okumura C.Y."/>
            <person name="Schneider R."/>
            <person name="Smith A.J."/>
            <person name="Vanacova S."/>
            <person name="Villalvazo M."/>
            <person name="Haas B.J."/>
            <person name="Pertea M."/>
            <person name="Feldblyum T.V."/>
            <person name="Utterback T.R."/>
            <person name="Shu C.L."/>
            <person name="Osoegawa K."/>
            <person name="de Jong P.J."/>
            <person name="Hrdy I."/>
            <person name="Horvathova L."/>
            <person name="Zubacova Z."/>
            <person name="Dolezal P."/>
            <person name="Malik S.B."/>
            <person name="Logsdon J.M. Jr."/>
            <person name="Henze K."/>
            <person name="Gupta A."/>
            <person name="Wang C.C."/>
            <person name="Dunne R.L."/>
            <person name="Upcroft J.A."/>
            <person name="Upcroft P."/>
            <person name="White O."/>
            <person name="Salzberg S.L."/>
            <person name="Tang P."/>
            <person name="Chiu C.-H."/>
            <person name="Lee Y.-S."/>
            <person name="Embley T.M."/>
            <person name="Coombs G.H."/>
            <person name="Mottram J.C."/>
            <person name="Tachezy J."/>
            <person name="Fraser-Liggett C.M."/>
            <person name="Johnson P.J."/>
        </authorList>
    </citation>
    <scope>NUCLEOTIDE SEQUENCE [LARGE SCALE GENOMIC DNA]</scope>
    <source>
        <strain evidence="3">G3</strain>
    </source>
</reference>
<dbReference type="InterPro" id="IPR036390">
    <property type="entry name" value="WH_DNA-bd_sf"/>
</dbReference>
<dbReference type="Proteomes" id="UP000001542">
    <property type="component" value="Unassembled WGS sequence"/>
</dbReference>
<dbReference type="InterPro" id="IPR036184">
    <property type="entry name" value="IBP39-like_C_sf"/>
</dbReference>
<dbReference type="VEuPathDB" id="TrichDB:TVAGG3_0508070"/>
<organism evidence="3 4">
    <name type="scientific">Trichomonas vaginalis (strain ATCC PRA-98 / G3)</name>
    <dbReference type="NCBI Taxonomy" id="412133"/>
    <lineage>
        <taxon>Eukaryota</taxon>
        <taxon>Metamonada</taxon>
        <taxon>Parabasalia</taxon>
        <taxon>Trichomonadida</taxon>
        <taxon>Trichomonadidae</taxon>
        <taxon>Trichomonas</taxon>
    </lineage>
</organism>